<dbReference type="AlphaFoldDB" id="A0A1G2CFJ7"/>
<evidence type="ECO:0000256" key="1">
    <source>
        <dbReference type="ARBA" id="ARBA00022729"/>
    </source>
</evidence>
<dbReference type="InterPro" id="IPR011055">
    <property type="entry name" value="Dup_hybrid_motif"/>
</dbReference>
<comment type="caution">
    <text evidence="4">The sequence shown here is derived from an EMBL/GenBank/DDBJ whole genome shotgun (WGS) entry which is preliminary data.</text>
</comment>
<dbReference type="SUPFAM" id="SSF57997">
    <property type="entry name" value="Tropomyosin"/>
    <property type="match status" value="1"/>
</dbReference>
<organism evidence="4 5">
    <name type="scientific">Candidatus Liptonbacteria bacterium RIFCSPHIGHO2_12_FULL_60_13</name>
    <dbReference type="NCBI Taxonomy" id="1798648"/>
    <lineage>
        <taxon>Bacteria</taxon>
        <taxon>Candidatus Liptoniibacteriota</taxon>
    </lineage>
</organism>
<evidence type="ECO:0000313" key="5">
    <source>
        <dbReference type="Proteomes" id="UP000178796"/>
    </source>
</evidence>
<dbReference type="Pfam" id="PF01551">
    <property type="entry name" value="Peptidase_M23"/>
    <property type="match status" value="1"/>
</dbReference>
<dbReference type="Gene3D" id="6.10.250.3150">
    <property type="match status" value="1"/>
</dbReference>
<gene>
    <name evidence="4" type="ORF">A3E09_01585</name>
</gene>
<feature type="coiled-coil region" evidence="2">
    <location>
        <begin position="215"/>
        <end position="249"/>
    </location>
</feature>
<dbReference type="GO" id="GO:0004222">
    <property type="term" value="F:metalloendopeptidase activity"/>
    <property type="evidence" value="ECO:0007669"/>
    <property type="project" value="TreeGrafter"/>
</dbReference>
<evidence type="ECO:0000259" key="3">
    <source>
        <dbReference type="Pfam" id="PF01551"/>
    </source>
</evidence>
<sequence length="418" mass="46163">MFLFLRITTVGVVAFALLWGGFASGASAPEELRTKIEEKAKELEAINSKVQSTQQNLEETKEQGKTLQGELKQINYDISRLGLNIKASEINIQKLSLELDGLQYDIADVHTSIGGKKEAIAQFLRELQQNDADNLLVVFLKNKSLADSIFTAQSLADLNQGLAVEIANLNVLYDELDTNIQLTGTKKQGIERESVNLKSRKGIVEDKRSERQTLLTQTKSREQTYQQQLAELEKKQEEIGRVIDELEHELRAAFDPSVLPLSRPGVLAKPVENGIMTQGYGATAFAQRAYKTKFHNGVDFGVPVGTPVFASADGTVMAVDNNDRGTSRWQKYQYGRYVLIKHDNNLSTLYAHLSRQVVARGATVKRGDLIGYSGNTGYSTGPHIHLTVYWAPSVQMKSVPPAAGLVPVGVTIDPNDYL</sequence>
<dbReference type="CDD" id="cd12797">
    <property type="entry name" value="M23_peptidase"/>
    <property type="match status" value="1"/>
</dbReference>
<reference evidence="4 5" key="1">
    <citation type="journal article" date="2016" name="Nat. Commun.">
        <title>Thousands of microbial genomes shed light on interconnected biogeochemical processes in an aquifer system.</title>
        <authorList>
            <person name="Anantharaman K."/>
            <person name="Brown C.T."/>
            <person name="Hug L.A."/>
            <person name="Sharon I."/>
            <person name="Castelle C.J."/>
            <person name="Probst A.J."/>
            <person name="Thomas B.C."/>
            <person name="Singh A."/>
            <person name="Wilkins M.J."/>
            <person name="Karaoz U."/>
            <person name="Brodie E.L."/>
            <person name="Williams K.H."/>
            <person name="Hubbard S.S."/>
            <person name="Banfield J.F."/>
        </authorList>
    </citation>
    <scope>NUCLEOTIDE SEQUENCE [LARGE SCALE GENOMIC DNA]</scope>
</reference>
<evidence type="ECO:0000313" key="4">
    <source>
        <dbReference type="EMBL" id="OGZ00169.1"/>
    </source>
</evidence>
<proteinExistence type="predicted"/>
<dbReference type="PANTHER" id="PTHR21666">
    <property type="entry name" value="PEPTIDASE-RELATED"/>
    <property type="match status" value="1"/>
</dbReference>
<dbReference type="EMBL" id="MHKY01000001">
    <property type="protein sequence ID" value="OGZ00169.1"/>
    <property type="molecule type" value="Genomic_DNA"/>
</dbReference>
<protein>
    <recommendedName>
        <fullName evidence="3">M23ase beta-sheet core domain-containing protein</fullName>
    </recommendedName>
</protein>
<feature type="coiled-coil region" evidence="2">
    <location>
        <begin position="33"/>
        <end position="70"/>
    </location>
</feature>
<feature type="domain" description="M23ase beta-sheet core" evidence="3">
    <location>
        <begin position="293"/>
        <end position="390"/>
    </location>
</feature>
<dbReference type="Proteomes" id="UP000178796">
    <property type="component" value="Unassembled WGS sequence"/>
</dbReference>
<dbReference type="InterPro" id="IPR016047">
    <property type="entry name" value="M23ase_b-sheet_dom"/>
</dbReference>
<dbReference type="SUPFAM" id="SSF51261">
    <property type="entry name" value="Duplicated hybrid motif"/>
    <property type="match status" value="1"/>
</dbReference>
<keyword evidence="1" id="KW-0732">Signal</keyword>
<dbReference type="PANTHER" id="PTHR21666:SF289">
    <property type="entry name" value="L-ALA--D-GLU ENDOPEPTIDASE"/>
    <property type="match status" value="1"/>
</dbReference>
<keyword evidence="2" id="KW-0175">Coiled coil</keyword>
<name>A0A1G2CFJ7_9BACT</name>
<dbReference type="InterPro" id="IPR050570">
    <property type="entry name" value="Cell_wall_metabolism_enzyme"/>
</dbReference>
<evidence type="ECO:0000256" key="2">
    <source>
        <dbReference type="SAM" id="Coils"/>
    </source>
</evidence>
<accession>A0A1G2CFJ7</accession>
<dbReference type="Gene3D" id="2.70.70.10">
    <property type="entry name" value="Glucose Permease (Domain IIA)"/>
    <property type="match status" value="1"/>
</dbReference>